<comment type="caution">
    <text evidence="7">The sequence shown here is derived from an EMBL/GenBank/DDBJ whole genome shotgun (WGS) entry which is preliminary data.</text>
</comment>
<dbReference type="Pfam" id="PF01325">
    <property type="entry name" value="Fe_dep_repress"/>
    <property type="match status" value="1"/>
</dbReference>
<evidence type="ECO:0000259" key="6">
    <source>
        <dbReference type="PROSITE" id="PS50944"/>
    </source>
</evidence>
<dbReference type="InterPro" id="IPR036421">
    <property type="entry name" value="Fe_dep_repressor_sf"/>
</dbReference>
<keyword evidence="2" id="KW-0805">Transcription regulation</keyword>
<comment type="similarity">
    <text evidence="1">Belongs to the DtxR/MntR family.</text>
</comment>
<evidence type="ECO:0000256" key="5">
    <source>
        <dbReference type="SAM" id="MobiDB-lite"/>
    </source>
</evidence>
<sequence>MPNKRTVSTAPGPAGRTGRKARACACGPVADLGASAEDYLEAVYLVGSAGRPVRVTVLAGRLGVSKPSVVTALAALEERGYVRHEHYGAVELTRRGVSAAEKVYCWHRVLERFLREMLGVSEKVAATDACAVEHVLSAETMRRLEEFVEAAAGRAAGAKRKRAGTKKAAKPAKGGADAR</sequence>
<feature type="compositionally biased region" description="Basic residues" evidence="5">
    <location>
        <begin position="157"/>
        <end position="170"/>
    </location>
</feature>
<dbReference type="SMART" id="SM00529">
    <property type="entry name" value="HTH_DTXR"/>
    <property type="match status" value="1"/>
</dbReference>
<dbReference type="InterPro" id="IPR022687">
    <property type="entry name" value="HTH_DTXR"/>
</dbReference>
<evidence type="ECO:0000256" key="1">
    <source>
        <dbReference type="ARBA" id="ARBA00007871"/>
    </source>
</evidence>
<dbReference type="GO" id="GO:0046983">
    <property type="term" value="F:protein dimerization activity"/>
    <property type="evidence" value="ECO:0007669"/>
    <property type="project" value="InterPro"/>
</dbReference>
<keyword evidence="3" id="KW-0238">DNA-binding</keyword>
<dbReference type="Proteomes" id="UP000885672">
    <property type="component" value="Unassembled WGS sequence"/>
</dbReference>
<evidence type="ECO:0000256" key="3">
    <source>
        <dbReference type="ARBA" id="ARBA00023125"/>
    </source>
</evidence>
<dbReference type="InterPro" id="IPR001367">
    <property type="entry name" value="Fe_dep_repressor"/>
</dbReference>
<proteinExistence type="inferred from homology"/>
<dbReference type="GO" id="GO:0046914">
    <property type="term" value="F:transition metal ion binding"/>
    <property type="evidence" value="ECO:0007669"/>
    <property type="project" value="InterPro"/>
</dbReference>
<dbReference type="InterPro" id="IPR050536">
    <property type="entry name" value="DtxR_MntR_Metal-Reg"/>
</dbReference>
<dbReference type="SUPFAM" id="SSF46785">
    <property type="entry name" value="Winged helix' DNA-binding domain"/>
    <property type="match status" value="1"/>
</dbReference>
<name>A0A7V0T4A0_UNCW3</name>
<reference evidence="7" key="1">
    <citation type="journal article" date="2020" name="mSystems">
        <title>Genome- and Community-Level Interaction Insights into Carbon Utilization and Element Cycling Functions of Hydrothermarchaeota in Hydrothermal Sediment.</title>
        <authorList>
            <person name="Zhou Z."/>
            <person name="Liu Y."/>
            <person name="Xu W."/>
            <person name="Pan J."/>
            <person name="Luo Z.H."/>
            <person name="Li M."/>
        </authorList>
    </citation>
    <scope>NUCLEOTIDE SEQUENCE [LARGE SCALE GENOMIC DNA]</scope>
    <source>
        <strain evidence="7">SpSt-1182</strain>
    </source>
</reference>
<protein>
    <submittedName>
        <fullName evidence="7">Metal-dependent transcriptional regulator</fullName>
    </submittedName>
</protein>
<dbReference type="InterPro" id="IPR036388">
    <property type="entry name" value="WH-like_DNA-bd_sf"/>
</dbReference>
<organism evidence="7">
    <name type="scientific">candidate division WOR-3 bacterium</name>
    <dbReference type="NCBI Taxonomy" id="2052148"/>
    <lineage>
        <taxon>Bacteria</taxon>
        <taxon>Bacteria division WOR-3</taxon>
    </lineage>
</organism>
<dbReference type="Gene3D" id="1.10.10.10">
    <property type="entry name" value="Winged helix-like DNA-binding domain superfamily/Winged helix DNA-binding domain"/>
    <property type="match status" value="1"/>
</dbReference>
<feature type="region of interest" description="Disordered" evidence="5">
    <location>
        <begin position="152"/>
        <end position="179"/>
    </location>
</feature>
<dbReference type="AlphaFoldDB" id="A0A7V0T4A0"/>
<dbReference type="PANTHER" id="PTHR33238:SF7">
    <property type="entry name" value="IRON-DEPENDENT TRANSCRIPTIONAL REGULATOR"/>
    <property type="match status" value="1"/>
</dbReference>
<evidence type="ECO:0000313" key="7">
    <source>
        <dbReference type="EMBL" id="HDQ98912.1"/>
    </source>
</evidence>
<dbReference type="EMBL" id="DSBX01000047">
    <property type="protein sequence ID" value="HDQ98912.1"/>
    <property type="molecule type" value="Genomic_DNA"/>
</dbReference>
<dbReference type="PANTHER" id="PTHR33238">
    <property type="entry name" value="IRON (METAL) DEPENDENT REPRESSOR, DTXR FAMILY"/>
    <property type="match status" value="1"/>
</dbReference>
<dbReference type="Gene3D" id="1.10.60.10">
    <property type="entry name" value="Iron dependent repressor, metal binding and dimerisation domain"/>
    <property type="match status" value="1"/>
</dbReference>
<gene>
    <name evidence="7" type="ORF">ENN51_01300</name>
</gene>
<keyword evidence="4" id="KW-0804">Transcription</keyword>
<dbReference type="GO" id="GO:0003677">
    <property type="term" value="F:DNA binding"/>
    <property type="evidence" value="ECO:0007669"/>
    <property type="project" value="UniProtKB-KW"/>
</dbReference>
<dbReference type="InterPro" id="IPR036390">
    <property type="entry name" value="WH_DNA-bd_sf"/>
</dbReference>
<dbReference type="InterPro" id="IPR022689">
    <property type="entry name" value="Iron_dep_repressor"/>
</dbReference>
<dbReference type="Pfam" id="PF02742">
    <property type="entry name" value="Fe_dep_repr_C"/>
    <property type="match status" value="1"/>
</dbReference>
<accession>A0A7V0T4A0</accession>
<dbReference type="PROSITE" id="PS50944">
    <property type="entry name" value="HTH_DTXR"/>
    <property type="match status" value="1"/>
</dbReference>
<evidence type="ECO:0000256" key="2">
    <source>
        <dbReference type="ARBA" id="ARBA00023015"/>
    </source>
</evidence>
<evidence type="ECO:0000256" key="4">
    <source>
        <dbReference type="ARBA" id="ARBA00023163"/>
    </source>
</evidence>
<feature type="domain" description="HTH dtxR-type" evidence="6">
    <location>
        <begin position="32"/>
        <end position="93"/>
    </location>
</feature>
<dbReference type="GO" id="GO:0003700">
    <property type="term" value="F:DNA-binding transcription factor activity"/>
    <property type="evidence" value="ECO:0007669"/>
    <property type="project" value="InterPro"/>
</dbReference>